<dbReference type="Gene3D" id="1.20.1070.10">
    <property type="entry name" value="Rhodopsin 7-helix transmembrane proteins"/>
    <property type="match status" value="1"/>
</dbReference>
<sequence>IISFIWVYSCVCVAPPLLGWSSMTEQSGHTNCAPDWVTQDAEGLSYLIFLVIAVFLIPMAVTAMFFIKLYRYFHNPQIDVNATPSFLLKIERYKMTLKVVFAAILANALCWSPYALYSLVSSFKGEEMVTGYQSLIPAHFAKISAVVNPIVYWIFNPR</sequence>
<feature type="domain" description="G-protein coupled receptors family 1 profile" evidence="13">
    <location>
        <begin position="1"/>
        <end position="152"/>
    </location>
</feature>
<accession>A7S8K9</accession>
<dbReference type="FunFam" id="1.20.1070.10:FF:001032">
    <property type="entry name" value="Predicted protein"/>
    <property type="match status" value="1"/>
</dbReference>
<keyword evidence="8" id="KW-0297">G-protein coupled receptor</keyword>
<feature type="non-terminal residue" evidence="14">
    <location>
        <position position="1"/>
    </location>
</feature>
<dbReference type="Proteomes" id="UP000001593">
    <property type="component" value="Unassembled WGS sequence"/>
</dbReference>
<keyword evidence="3" id="KW-0716">Sensory transduction</keyword>
<evidence type="ECO:0000313" key="15">
    <source>
        <dbReference type="Proteomes" id="UP000001593"/>
    </source>
</evidence>
<evidence type="ECO:0000256" key="3">
    <source>
        <dbReference type="ARBA" id="ARBA00022606"/>
    </source>
</evidence>
<dbReference type="Pfam" id="PF00001">
    <property type="entry name" value="7tm_1"/>
    <property type="match status" value="1"/>
</dbReference>
<dbReference type="PRINTS" id="PR00237">
    <property type="entry name" value="GPCRRHODOPSN"/>
</dbReference>
<dbReference type="GO" id="GO:0071482">
    <property type="term" value="P:cellular response to light stimulus"/>
    <property type="evidence" value="ECO:0000318"/>
    <property type="project" value="GO_Central"/>
</dbReference>
<evidence type="ECO:0000256" key="12">
    <source>
        <dbReference type="SAM" id="Phobius"/>
    </source>
</evidence>
<dbReference type="GO" id="GO:0008020">
    <property type="term" value="F:G protein-coupled photoreceptor activity"/>
    <property type="evidence" value="ECO:0000318"/>
    <property type="project" value="GO_Central"/>
</dbReference>
<keyword evidence="15" id="KW-1185">Reference proteome</keyword>
<dbReference type="PhylomeDB" id="A7S8K9"/>
<evidence type="ECO:0000313" key="14">
    <source>
        <dbReference type="EMBL" id="EDO39956.1"/>
    </source>
</evidence>
<dbReference type="InterPro" id="IPR017452">
    <property type="entry name" value="GPCR_Rhodpsn_7TM"/>
</dbReference>
<dbReference type="PANTHER" id="PTHR24240">
    <property type="entry name" value="OPSIN"/>
    <property type="match status" value="1"/>
</dbReference>
<evidence type="ECO:0000256" key="9">
    <source>
        <dbReference type="ARBA" id="ARBA00023136"/>
    </source>
</evidence>
<evidence type="ECO:0000256" key="5">
    <source>
        <dbReference type="ARBA" id="ARBA00022925"/>
    </source>
</evidence>
<evidence type="ECO:0000256" key="4">
    <source>
        <dbReference type="ARBA" id="ARBA00022692"/>
    </source>
</evidence>
<name>A7S8K9_NEMVE</name>
<dbReference type="InterPro" id="IPR027430">
    <property type="entry name" value="Retinal_BS"/>
</dbReference>
<dbReference type="InterPro" id="IPR050125">
    <property type="entry name" value="GPCR_opsins"/>
</dbReference>
<dbReference type="SUPFAM" id="SSF81321">
    <property type="entry name" value="Family A G protein-coupled receptor-like"/>
    <property type="match status" value="1"/>
</dbReference>
<feature type="transmembrane region" description="Helical" evidence="12">
    <location>
        <begin position="136"/>
        <end position="155"/>
    </location>
</feature>
<feature type="transmembrane region" description="Helical" evidence="12">
    <location>
        <begin position="95"/>
        <end position="116"/>
    </location>
</feature>
<dbReference type="GO" id="GO:0007186">
    <property type="term" value="P:G protein-coupled receptor signaling pathway"/>
    <property type="evidence" value="ECO:0000318"/>
    <property type="project" value="GO_Central"/>
</dbReference>
<evidence type="ECO:0000256" key="1">
    <source>
        <dbReference type="ARBA" id="ARBA00004141"/>
    </source>
</evidence>
<evidence type="ECO:0000256" key="7">
    <source>
        <dbReference type="ARBA" id="ARBA00022991"/>
    </source>
</evidence>
<feature type="transmembrane region" description="Helical" evidence="12">
    <location>
        <begin position="44"/>
        <end position="67"/>
    </location>
</feature>
<gene>
    <name evidence="14" type="ORF">NEMVEDRAFT_v1g108738</name>
</gene>
<keyword evidence="10" id="KW-0675">Receptor</keyword>
<protein>
    <recommendedName>
        <fullName evidence="13">G-protein coupled receptors family 1 profile domain-containing protein</fullName>
    </recommendedName>
</protein>
<evidence type="ECO:0000256" key="8">
    <source>
        <dbReference type="ARBA" id="ARBA00023040"/>
    </source>
</evidence>
<dbReference type="eggNOG" id="KOG3656">
    <property type="taxonomic scope" value="Eukaryota"/>
</dbReference>
<dbReference type="AlphaFoldDB" id="A7S8K9"/>
<keyword evidence="11" id="KW-0807">Transducer</keyword>
<dbReference type="HOGENOM" id="CLU_1673664_0_0_1"/>
<proteinExistence type="predicted"/>
<reference evidence="14 15" key="1">
    <citation type="journal article" date="2007" name="Science">
        <title>Sea anemone genome reveals ancestral eumetazoan gene repertoire and genomic organization.</title>
        <authorList>
            <person name="Putnam N.H."/>
            <person name="Srivastava M."/>
            <person name="Hellsten U."/>
            <person name="Dirks B."/>
            <person name="Chapman J."/>
            <person name="Salamov A."/>
            <person name="Terry A."/>
            <person name="Shapiro H."/>
            <person name="Lindquist E."/>
            <person name="Kapitonov V.V."/>
            <person name="Jurka J."/>
            <person name="Genikhovich G."/>
            <person name="Grigoriev I.V."/>
            <person name="Lucas S.M."/>
            <person name="Steele R.E."/>
            <person name="Finnerty J.R."/>
            <person name="Technau U."/>
            <person name="Martindale M.Q."/>
            <person name="Rokhsar D.S."/>
        </authorList>
    </citation>
    <scope>NUCLEOTIDE SEQUENCE [LARGE SCALE GENOMIC DNA]</scope>
    <source>
        <strain evidence="15">CH2 X CH6</strain>
    </source>
</reference>
<evidence type="ECO:0000256" key="2">
    <source>
        <dbReference type="ARBA" id="ARBA00022543"/>
    </source>
</evidence>
<organism evidence="14 15">
    <name type="scientific">Nematostella vectensis</name>
    <name type="common">Starlet sea anemone</name>
    <dbReference type="NCBI Taxonomy" id="45351"/>
    <lineage>
        <taxon>Eukaryota</taxon>
        <taxon>Metazoa</taxon>
        <taxon>Cnidaria</taxon>
        <taxon>Anthozoa</taxon>
        <taxon>Hexacorallia</taxon>
        <taxon>Actiniaria</taxon>
        <taxon>Edwardsiidae</taxon>
        <taxon>Nematostella</taxon>
    </lineage>
</organism>
<evidence type="ECO:0000259" key="13">
    <source>
        <dbReference type="PROSITE" id="PS50262"/>
    </source>
</evidence>
<evidence type="ECO:0000256" key="11">
    <source>
        <dbReference type="ARBA" id="ARBA00023224"/>
    </source>
</evidence>
<dbReference type="EMBL" id="DS469598">
    <property type="protein sequence ID" value="EDO39956.1"/>
    <property type="molecule type" value="Genomic_DNA"/>
</dbReference>
<keyword evidence="7" id="KW-0157">Chromophore</keyword>
<evidence type="ECO:0000256" key="6">
    <source>
        <dbReference type="ARBA" id="ARBA00022989"/>
    </source>
</evidence>
<dbReference type="OrthoDB" id="5984290at2759"/>
<dbReference type="KEGG" id="nve:5511651"/>
<keyword evidence="9 12" id="KW-0472">Membrane</keyword>
<keyword evidence="6 12" id="KW-1133">Transmembrane helix</keyword>
<dbReference type="PROSITE" id="PS00238">
    <property type="entry name" value="OPSIN"/>
    <property type="match status" value="1"/>
</dbReference>
<keyword evidence="4 12" id="KW-0812">Transmembrane</keyword>
<dbReference type="InParanoid" id="A7S8K9"/>
<dbReference type="GO" id="GO:0007602">
    <property type="term" value="P:phototransduction"/>
    <property type="evidence" value="ECO:0000318"/>
    <property type="project" value="GO_Central"/>
</dbReference>
<keyword evidence="5" id="KW-0681">Retinal protein</keyword>
<dbReference type="InterPro" id="IPR000276">
    <property type="entry name" value="GPCR_Rhodpsn"/>
</dbReference>
<dbReference type="GO" id="GO:0005886">
    <property type="term" value="C:plasma membrane"/>
    <property type="evidence" value="ECO:0000318"/>
    <property type="project" value="GO_Central"/>
</dbReference>
<comment type="subcellular location">
    <subcellularLocation>
        <location evidence="1">Membrane</location>
        <topology evidence="1">Multi-pass membrane protein</topology>
    </subcellularLocation>
</comment>
<evidence type="ECO:0000256" key="10">
    <source>
        <dbReference type="ARBA" id="ARBA00023170"/>
    </source>
</evidence>
<dbReference type="STRING" id="45351.A7S8K9"/>
<keyword evidence="2" id="KW-0600">Photoreceptor protein</keyword>
<dbReference type="PROSITE" id="PS50262">
    <property type="entry name" value="G_PROTEIN_RECEP_F1_2"/>
    <property type="match status" value="1"/>
</dbReference>